<dbReference type="Pfam" id="PF14478">
    <property type="entry name" value="DUF4430"/>
    <property type="match status" value="1"/>
</dbReference>
<proteinExistence type="predicted"/>
<evidence type="ECO:0000313" key="5">
    <source>
        <dbReference type="Proteomes" id="UP000030403"/>
    </source>
</evidence>
<keyword evidence="2" id="KW-0732">Signal</keyword>
<dbReference type="AlphaFoldDB" id="A0A0A5FUP1"/>
<feature type="region of interest" description="Disordered" evidence="1">
    <location>
        <begin position="24"/>
        <end position="44"/>
    </location>
</feature>
<dbReference type="InterPro" id="IPR027954">
    <property type="entry name" value="Transcobalamin-like_C"/>
</dbReference>
<accession>A0A0A5FUP1</accession>
<feature type="chain" id="PRO_5002010171" description="Transcobalamin-like C-terminal domain-containing protein" evidence="2">
    <location>
        <begin position="23"/>
        <end position="139"/>
    </location>
</feature>
<organism evidence="4 5">
    <name type="scientific">Pontibacillus marinus BH030004 = DSM 16465</name>
    <dbReference type="NCBI Taxonomy" id="1385511"/>
    <lineage>
        <taxon>Bacteria</taxon>
        <taxon>Bacillati</taxon>
        <taxon>Bacillota</taxon>
        <taxon>Bacilli</taxon>
        <taxon>Bacillales</taxon>
        <taxon>Bacillaceae</taxon>
        <taxon>Pontibacillus</taxon>
    </lineage>
</organism>
<keyword evidence="5" id="KW-1185">Reference proteome</keyword>
<evidence type="ECO:0000256" key="1">
    <source>
        <dbReference type="SAM" id="MobiDB-lite"/>
    </source>
</evidence>
<dbReference type="Gene3D" id="2.170.130.30">
    <property type="match status" value="1"/>
</dbReference>
<name>A0A0A5FUP1_9BACI</name>
<feature type="signal peptide" evidence="2">
    <location>
        <begin position="1"/>
        <end position="22"/>
    </location>
</feature>
<dbReference type="eggNOG" id="ENOG5032Y2X">
    <property type="taxonomic scope" value="Bacteria"/>
</dbReference>
<feature type="compositionally biased region" description="Low complexity" evidence="1">
    <location>
        <begin position="24"/>
        <end position="34"/>
    </location>
</feature>
<evidence type="ECO:0000256" key="2">
    <source>
        <dbReference type="SAM" id="SignalP"/>
    </source>
</evidence>
<dbReference type="EMBL" id="AVPF01000094">
    <property type="protein sequence ID" value="KGX83604.1"/>
    <property type="molecule type" value="Genomic_DNA"/>
</dbReference>
<comment type="caution">
    <text evidence="4">The sequence shown here is derived from an EMBL/GenBank/DDBJ whole genome shotgun (WGS) entry which is preliminary data.</text>
</comment>
<evidence type="ECO:0000259" key="3">
    <source>
        <dbReference type="Pfam" id="PF14478"/>
    </source>
</evidence>
<reference evidence="4 5" key="1">
    <citation type="submission" date="2013-08" db="EMBL/GenBank/DDBJ databases">
        <authorList>
            <person name="Huang J."/>
            <person name="Wang G."/>
        </authorList>
    </citation>
    <scope>NUCLEOTIDE SEQUENCE [LARGE SCALE GENOMIC DNA]</scope>
    <source>
        <strain evidence="4 5">BH030004</strain>
    </source>
</reference>
<feature type="domain" description="Transcobalamin-like C-terminal" evidence="3">
    <location>
        <begin position="69"/>
        <end position="136"/>
    </location>
</feature>
<dbReference type="PROSITE" id="PS51257">
    <property type="entry name" value="PROKAR_LIPOPROTEIN"/>
    <property type="match status" value="1"/>
</dbReference>
<dbReference type="STRING" id="1385511.GCA_000425225_03202"/>
<dbReference type="Proteomes" id="UP000030403">
    <property type="component" value="Unassembled WGS sequence"/>
</dbReference>
<evidence type="ECO:0000313" key="4">
    <source>
        <dbReference type="EMBL" id="KGX83604.1"/>
    </source>
</evidence>
<sequence>MKQMLRVLIVSLFMLGALVACGGEESPTTSNENNNEAKQEENQEVVQVTVSQNNGEKVIAEKEVEIKEGTSVMEVMKNNFDIKAASGGGFITTIEGVKAEQSEKMAWFYTVNGKEAQVGAKEYELEPGDKVVWDMHSWE</sequence>
<protein>
    <recommendedName>
        <fullName evidence="3">Transcobalamin-like C-terminal domain-containing protein</fullName>
    </recommendedName>
</protein>
<gene>
    <name evidence="4" type="ORF">N783_01975</name>
</gene>